<evidence type="ECO:0000313" key="3">
    <source>
        <dbReference type="WBParaSite" id="TMUE_3000012209.1"/>
    </source>
</evidence>
<keyword evidence="1" id="KW-1185">Reference proteome</keyword>
<evidence type="ECO:0000313" key="1">
    <source>
        <dbReference type="Proteomes" id="UP000046395"/>
    </source>
</evidence>
<dbReference type="WBParaSite" id="TMUE_0000000535.1">
    <property type="protein sequence ID" value="TMUE_0000000535.1"/>
    <property type="gene ID" value="WBGene00296475"/>
</dbReference>
<dbReference type="WBParaSite" id="TMUE_3000012209.1">
    <property type="protein sequence ID" value="TMUE_3000012209.1"/>
    <property type="gene ID" value="WBGene00301499"/>
</dbReference>
<dbReference type="AlphaFoldDB" id="A0A5S6QYN9"/>
<evidence type="ECO:0000313" key="2">
    <source>
        <dbReference type="WBParaSite" id="TMUE_0000000535.1"/>
    </source>
</evidence>
<dbReference type="Proteomes" id="UP000046395">
    <property type="component" value="Unassembled WGS sequence"/>
</dbReference>
<reference evidence="1" key="2">
    <citation type="submission" date="2014-03" db="EMBL/GenBank/DDBJ databases">
        <title>The whipworm genome and dual-species transcriptomics of an intimate host-pathogen interaction.</title>
        <authorList>
            <person name="Foth B.J."/>
            <person name="Tsai I.J."/>
            <person name="Reid A.J."/>
            <person name="Bancroft A.J."/>
            <person name="Nichol S."/>
            <person name="Tracey A."/>
            <person name="Holroyd N."/>
            <person name="Cotton J.A."/>
            <person name="Stanley E.J."/>
            <person name="Zarowiecki M."/>
            <person name="Liu J.Z."/>
            <person name="Huckvale T."/>
            <person name="Cooper P.J."/>
            <person name="Grencis R.K."/>
            <person name="Berriman M."/>
        </authorList>
    </citation>
    <scope>NUCLEOTIDE SEQUENCE [LARGE SCALE GENOMIC DNA]</scope>
    <source>
        <strain evidence="1">Edinburgh</strain>
    </source>
</reference>
<accession>A0A5S6QYN9</accession>
<sequence>MFAILDCLNPVNGFNTSLRYLHSLDVTLFILDATGLLDFESAVVGLCYQTAQDIYMPFVALAKIFVEHFEEKTFANLGASEAPTFVKRYVDDVLAIVKVGTEERFLENVNGLFHDNITLTIEKETNNIIPFLDALVTKS</sequence>
<name>A0A5S6QYN9_TRIMR</name>
<dbReference type="PANTHER" id="PTHR21301:SF11">
    <property type="entry name" value="GIY-YIG DOMAIN-CONTAINING PROTEIN"/>
    <property type="match status" value="1"/>
</dbReference>
<reference evidence="2 3" key="3">
    <citation type="submission" date="2019-12" db="UniProtKB">
        <authorList>
            <consortium name="WormBaseParasite"/>
        </authorList>
    </citation>
    <scope>IDENTIFICATION</scope>
</reference>
<reference evidence="1" key="1">
    <citation type="submission" date="2013-11" db="EMBL/GenBank/DDBJ databases">
        <authorList>
            <person name="Aslett M."/>
        </authorList>
    </citation>
    <scope>NUCLEOTIDE SEQUENCE [LARGE SCALE GENOMIC DNA]</scope>
    <source>
        <strain evidence="1">Edinburgh</strain>
    </source>
</reference>
<proteinExistence type="predicted"/>
<protein>
    <submittedName>
        <fullName evidence="2 3">Reverse transcriptase domain-containing protein</fullName>
    </submittedName>
</protein>
<organism evidence="1 3">
    <name type="scientific">Trichuris muris</name>
    <name type="common">Mouse whipworm</name>
    <dbReference type="NCBI Taxonomy" id="70415"/>
    <lineage>
        <taxon>Eukaryota</taxon>
        <taxon>Metazoa</taxon>
        <taxon>Ecdysozoa</taxon>
        <taxon>Nematoda</taxon>
        <taxon>Enoplea</taxon>
        <taxon>Dorylaimia</taxon>
        <taxon>Trichinellida</taxon>
        <taxon>Trichuridae</taxon>
        <taxon>Trichuris</taxon>
    </lineage>
</organism>
<dbReference type="PANTHER" id="PTHR21301">
    <property type="entry name" value="REVERSE TRANSCRIPTASE"/>
    <property type="match status" value="1"/>
</dbReference>